<dbReference type="EMBL" id="LR828261">
    <property type="protein sequence ID" value="CAD0312943.1"/>
    <property type="molecule type" value="Genomic_DNA"/>
</dbReference>
<name>A0A6V7CAF6_9XANT</name>
<proteinExistence type="predicted"/>
<sequence>MDGDMKVGDFFGAVVWPFLVRAFFSTFLWLVLSFLLSEFMPVMGVGLVDAGGKPIVVKFGDFIDRRLWLLMISSACFTGVFFSLLGNLLPNEDFIKKGLSSFKDESTSLLITFAAVLAVIYFRGTHDLVAILGSIVNYLLAFLVFNSKVKAELDQCGHIDGKNKAANSEKS</sequence>
<organism evidence="2">
    <name type="scientific">Xanthomonas hortorum pv. pelargonii</name>
    <dbReference type="NCBI Taxonomy" id="453602"/>
    <lineage>
        <taxon>Bacteria</taxon>
        <taxon>Pseudomonadati</taxon>
        <taxon>Pseudomonadota</taxon>
        <taxon>Gammaproteobacteria</taxon>
        <taxon>Lysobacterales</taxon>
        <taxon>Lysobacteraceae</taxon>
        <taxon>Xanthomonas</taxon>
    </lineage>
</organism>
<accession>A0A6V7CAF6</accession>
<dbReference type="AlphaFoldDB" id="A0A6V7CAF6"/>
<evidence type="ECO:0000256" key="1">
    <source>
        <dbReference type="SAM" id="Phobius"/>
    </source>
</evidence>
<feature type="transmembrane region" description="Helical" evidence="1">
    <location>
        <begin position="12"/>
        <end position="36"/>
    </location>
</feature>
<keyword evidence="1" id="KW-0472">Membrane</keyword>
<evidence type="ECO:0000313" key="2">
    <source>
        <dbReference type="EMBL" id="CAD0312943.1"/>
    </source>
</evidence>
<protein>
    <submittedName>
        <fullName evidence="2">Uncharacterized protein</fullName>
    </submittedName>
</protein>
<feature type="transmembrane region" description="Helical" evidence="1">
    <location>
        <begin position="106"/>
        <end position="122"/>
    </location>
</feature>
<dbReference type="EMBL" id="LR828261">
    <property type="protein sequence ID" value="CAD0312939.1"/>
    <property type="molecule type" value="Genomic_DNA"/>
</dbReference>
<reference evidence="2" key="1">
    <citation type="submission" date="2020-07" db="EMBL/GenBank/DDBJ databases">
        <authorList>
            <person name="Pothier F. J."/>
        </authorList>
    </citation>
    <scope>NUCLEOTIDE SEQUENCE</scope>
    <source>
        <strain evidence="2">CFBP 2533</strain>
    </source>
</reference>
<gene>
    <name evidence="2" type="ORF">CFBP2533_11360</name>
</gene>
<keyword evidence="1" id="KW-0812">Transmembrane</keyword>
<feature type="transmembrane region" description="Helical" evidence="1">
    <location>
        <begin position="67"/>
        <end position="85"/>
    </location>
</feature>
<feature type="transmembrane region" description="Helical" evidence="1">
    <location>
        <begin position="128"/>
        <end position="145"/>
    </location>
</feature>
<dbReference type="RefSeq" id="WP_251767696.1">
    <property type="nucleotide sequence ID" value="NZ_JAMQUE010000052.1"/>
</dbReference>
<keyword evidence="1" id="KW-1133">Transmembrane helix</keyword>